<dbReference type="EMBL" id="AZHX01000265">
    <property type="protein sequence ID" value="ETX08242.1"/>
    <property type="molecule type" value="Genomic_DNA"/>
</dbReference>
<protein>
    <submittedName>
        <fullName evidence="1">Uncharacterized protein</fullName>
    </submittedName>
</protein>
<reference evidence="1 2" key="1">
    <citation type="journal article" date="2014" name="Nature">
        <title>An environmental bacterial taxon with a large and distinct metabolic repertoire.</title>
        <authorList>
            <person name="Wilson M.C."/>
            <person name="Mori T."/>
            <person name="Ruckert C."/>
            <person name="Uria A.R."/>
            <person name="Helf M.J."/>
            <person name="Takada K."/>
            <person name="Gernert C."/>
            <person name="Steffens U.A."/>
            <person name="Heycke N."/>
            <person name="Schmitt S."/>
            <person name="Rinke C."/>
            <person name="Helfrich E.J."/>
            <person name="Brachmann A.O."/>
            <person name="Gurgui C."/>
            <person name="Wakimoto T."/>
            <person name="Kracht M."/>
            <person name="Crusemann M."/>
            <person name="Hentschel U."/>
            <person name="Abe I."/>
            <person name="Matsunaga S."/>
            <person name="Kalinowski J."/>
            <person name="Takeyama H."/>
            <person name="Piel J."/>
        </authorList>
    </citation>
    <scope>NUCLEOTIDE SEQUENCE [LARGE SCALE GENOMIC DNA]</scope>
    <source>
        <strain evidence="2">TSY2</strain>
    </source>
</reference>
<dbReference type="Proteomes" id="UP000019140">
    <property type="component" value="Unassembled WGS sequence"/>
</dbReference>
<gene>
    <name evidence="1" type="ORF">ETSY2_06525</name>
</gene>
<organism evidence="1 2">
    <name type="scientific">Candidatus Entotheonella gemina</name>
    <dbReference type="NCBI Taxonomy" id="1429439"/>
    <lineage>
        <taxon>Bacteria</taxon>
        <taxon>Pseudomonadati</taxon>
        <taxon>Nitrospinota/Tectimicrobiota group</taxon>
        <taxon>Candidatus Tectimicrobiota</taxon>
        <taxon>Candidatus Entotheonellia</taxon>
        <taxon>Candidatus Entotheonellales</taxon>
        <taxon>Candidatus Entotheonellaceae</taxon>
        <taxon>Candidatus Entotheonella</taxon>
    </lineage>
</organism>
<evidence type="ECO:0000313" key="1">
    <source>
        <dbReference type="EMBL" id="ETX08242.1"/>
    </source>
</evidence>
<dbReference type="AlphaFoldDB" id="W4MF15"/>
<sequence>MRPILTGPVKKDDSMTELPLTQEQEDWKVAHEEAIPVSGSVDR</sequence>
<dbReference type="HOGENOM" id="CLU_3231128_0_0_7"/>
<accession>W4MF15</accession>
<keyword evidence="2" id="KW-1185">Reference proteome</keyword>
<evidence type="ECO:0000313" key="2">
    <source>
        <dbReference type="Proteomes" id="UP000019140"/>
    </source>
</evidence>
<proteinExistence type="predicted"/>
<comment type="caution">
    <text evidence="1">The sequence shown here is derived from an EMBL/GenBank/DDBJ whole genome shotgun (WGS) entry which is preliminary data.</text>
</comment>
<name>W4MF15_9BACT</name>